<gene>
    <name evidence="1" type="ORF">F4561_005193</name>
</gene>
<dbReference type="RefSeq" id="WP_184582384.1">
    <property type="nucleotide sequence ID" value="NZ_JACHJT010000001.1"/>
</dbReference>
<reference evidence="1 2" key="1">
    <citation type="submission" date="2020-08" db="EMBL/GenBank/DDBJ databases">
        <title>Sequencing the genomes of 1000 actinobacteria strains.</title>
        <authorList>
            <person name="Klenk H.-P."/>
        </authorList>
    </citation>
    <scope>NUCLEOTIDE SEQUENCE [LARGE SCALE GENOMIC DNA]</scope>
    <source>
        <strain evidence="1 2">DSM 102030</strain>
    </source>
</reference>
<sequence>MTDRMAALRELAATNAAPQAITPAGLQQRFGMAGATEPTRGQVWRTRWDADVLLVLLLTTSEDKAHAVPVTIDPSGRDGQSLIAPASMTAFGVDTAVWCGLRCELPFRVLDQVVDHWQEELVCSCERGGDAEPGSLETGTSGGWEVDEADLRCDIEARLDRLAHAPACASRHEGGPPTRDLRGLEALTLPVVKTLLGLSQPEAMAVLRARRPLPLTQARVLADRAGVSVDEVLARVPGLPAALITEVEHPRWRWAITHLARRDSHTETEVRERVAQGAYALAARQSGGDAQQWRGRIQRYLEPELASREY</sequence>
<proteinExistence type="predicted"/>
<evidence type="ECO:0000313" key="2">
    <source>
        <dbReference type="Proteomes" id="UP000523007"/>
    </source>
</evidence>
<evidence type="ECO:0000313" key="1">
    <source>
        <dbReference type="EMBL" id="MBB4934373.1"/>
    </source>
</evidence>
<comment type="caution">
    <text evidence="1">The sequence shown here is derived from an EMBL/GenBank/DDBJ whole genome shotgun (WGS) entry which is preliminary data.</text>
</comment>
<name>A0A7W7RML4_9ACTN</name>
<dbReference type="EMBL" id="JACHJT010000001">
    <property type="protein sequence ID" value="MBB4934373.1"/>
    <property type="molecule type" value="Genomic_DNA"/>
</dbReference>
<organism evidence="1 2">
    <name type="scientific">Lipingzhangella halophila</name>
    <dbReference type="NCBI Taxonomy" id="1783352"/>
    <lineage>
        <taxon>Bacteria</taxon>
        <taxon>Bacillati</taxon>
        <taxon>Actinomycetota</taxon>
        <taxon>Actinomycetes</taxon>
        <taxon>Streptosporangiales</taxon>
        <taxon>Nocardiopsidaceae</taxon>
        <taxon>Lipingzhangella</taxon>
    </lineage>
</organism>
<protein>
    <submittedName>
        <fullName evidence="1">Uncharacterized protein</fullName>
    </submittedName>
</protein>
<keyword evidence="2" id="KW-1185">Reference proteome</keyword>
<accession>A0A7W7RML4</accession>
<dbReference type="Proteomes" id="UP000523007">
    <property type="component" value="Unassembled WGS sequence"/>
</dbReference>
<dbReference type="AlphaFoldDB" id="A0A7W7RML4"/>